<evidence type="ECO:0000256" key="4">
    <source>
        <dbReference type="ARBA" id="ARBA00022777"/>
    </source>
</evidence>
<reference evidence="9" key="1">
    <citation type="submission" date="2022-12" db="EMBL/GenBank/DDBJ databases">
        <title>New Phytohabitans aurantiacus sp. RD004123 nov., an actinomycete isolated from soil.</title>
        <authorList>
            <person name="Triningsih D.W."/>
            <person name="Harunari E."/>
            <person name="Igarashi Y."/>
        </authorList>
    </citation>
    <scope>NUCLEOTIDE SEQUENCE</scope>
    <source>
        <strain evidence="9">RD004123</strain>
    </source>
</reference>
<evidence type="ECO:0000256" key="3">
    <source>
        <dbReference type="ARBA" id="ARBA00022679"/>
    </source>
</evidence>
<dbReference type="Gene3D" id="3.30.420.40">
    <property type="match status" value="2"/>
</dbReference>
<evidence type="ECO:0000256" key="1">
    <source>
        <dbReference type="ARBA" id="ARBA00009156"/>
    </source>
</evidence>
<feature type="domain" description="Carbohydrate kinase FGGY N-terminal" evidence="7">
    <location>
        <begin position="4"/>
        <end position="212"/>
    </location>
</feature>
<evidence type="ECO:0000313" key="10">
    <source>
        <dbReference type="Proteomes" id="UP001144280"/>
    </source>
</evidence>
<dbReference type="RefSeq" id="WP_281894536.1">
    <property type="nucleotide sequence ID" value="NZ_BSDI01000008.1"/>
</dbReference>
<dbReference type="SUPFAM" id="SSF53067">
    <property type="entry name" value="Actin-like ATPase domain"/>
    <property type="match status" value="2"/>
</dbReference>
<dbReference type="InterPro" id="IPR018483">
    <property type="entry name" value="Carb_kinase_FGGY_CS"/>
</dbReference>
<evidence type="ECO:0000256" key="6">
    <source>
        <dbReference type="SAM" id="MobiDB-lite"/>
    </source>
</evidence>
<evidence type="ECO:0000256" key="5">
    <source>
        <dbReference type="RuleBase" id="RU003733"/>
    </source>
</evidence>
<dbReference type="InterPro" id="IPR018485">
    <property type="entry name" value="FGGY_C"/>
</dbReference>
<comment type="caution">
    <text evidence="9">The sequence shown here is derived from an EMBL/GenBank/DDBJ whole genome shotgun (WGS) entry which is preliminary data.</text>
</comment>
<dbReference type="InterPro" id="IPR018484">
    <property type="entry name" value="FGGY_N"/>
</dbReference>
<dbReference type="PANTHER" id="PTHR43095:SF5">
    <property type="entry name" value="XYLULOSE KINASE"/>
    <property type="match status" value="1"/>
</dbReference>
<evidence type="ECO:0000259" key="8">
    <source>
        <dbReference type="Pfam" id="PF02782"/>
    </source>
</evidence>
<evidence type="ECO:0000256" key="2">
    <source>
        <dbReference type="ARBA" id="ARBA00022629"/>
    </source>
</evidence>
<accession>A0ABQ5QTI8</accession>
<gene>
    <name evidence="9" type="ORF">Pa4123_23080</name>
</gene>
<dbReference type="Proteomes" id="UP001144280">
    <property type="component" value="Unassembled WGS sequence"/>
</dbReference>
<keyword evidence="10" id="KW-1185">Reference proteome</keyword>
<dbReference type="InterPro" id="IPR043129">
    <property type="entry name" value="ATPase_NBD"/>
</dbReference>
<keyword evidence="4 5" id="KW-0418">Kinase</keyword>
<proteinExistence type="inferred from homology"/>
<evidence type="ECO:0000313" key="9">
    <source>
        <dbReference type="EMBL" id="GLH97034.1"/>
    </source>
</evidence>
<feature type="domain" description="Carbohydrate kinase FGGY C-terminal" evidence="8">
    <location>
        <begin position="235"/>
        <end position="413"/>
    </location>
</feature>
<keyword evidence="2" id="KW-0119">Carbohydrate metabolism</keyword>
<feature type="compositionally biased region" description="Basic and acidic residues" evidence="6">
    <location>
        <begin position="419"/>
        <end position="430"/>
    </location>
</feature>
<evidence type="ECO:0000259" key="7">
    <source>
        <dbReference type="Pfam" id="PF00370"/>
    </source>
</evidence>
<keyword evidence="2" id="KW-0859">Xylose metabolism</keyword>
<dbReference type="Pfam" id="PF02782">
    <property type="entry name" value="FGGY_C"/>
    <property type="match status" value="1"/>
</dbReference>
<feature type="region of interest" description="Disordered" evidence="6">
    <location>
        <begin position="414"/>
        <end position="437"/>
    </location>
</feature>
<comment type="similarity">
    <text evidence="1 5">Belongs to the FGGY kinase family.</text>
</comment>
<dbReference type="PIRSF" id="PIRSF000538">
    <property type="entry name" value="GlpK"/>
    <property type="match status" value="1"/>
</dbReference>
<keyword evidence="3 5" id="KW-0808">Transferase</keyword>
<dbReference type="InterPro" id="IPR050406">
    <property type="entry name" value="FGGY_Carb_Kinase"/>
</dbReference>
<protein>
    <submittedName>
        <fullName evidence="9">Sugar kinase</fullName>
    </submittedName>
</protein>
<sequence length="450" mass="46342">MSAFLGIDLGTSGLKLALLAEDGSLLAEAEAGYEVRRPHAGWAETDPAEWVAALRTARAALPAASIAAVGVTGQMHGAVLCDESGVPVRPAVLWPDQRATAELDRWRAIAAPARDRLANPLVPGMTGPIAAWLATHEPDSVARATHLLLPKDYLRLTIAGPPVTERSDASATLLWDVVADDWSSEAASLIPATLLPEVVSPSTVVGSMEDAAVIAGCADTPAALLAVGTVDDLQINLGTGAQVLRRVAHPSPMASPVTHLYVAADDGWYAMAAVQNAGLALDWVCDVFGLSWADLIGAAAGVPAGAGGVTFLPFLTGERGGLAGPSSRGGWLGLRASTTRADLARAAVEAMVFAVRRAAELLGPLGPAVRLTGGGGREPFVRQLLADALGVVVRRVEVRSASATGAAMLAARAVGTPLRPDRPSPPETDPRPNPALEAAYHSWLDRAPAA</sequence>
<name>A0ABQ5QTI8_9ACTN</name>
<dbReference type="Pfam" id="PF00370">
    <property type="entry name" value="FGGY_N"/>
    <property type="match status" value="1"/>
</dbReference>
<organism evidence="9 10">
    <name type="scientific">Phytohabitans aurantiacus</name>
    <dbReference type="NCBI Taxonomy" id="3016789"/>
    <lineage>
        <taxon>Bacteria</taxon>
        <taxon>Bacillati</taxon>
        <taxon>Actinomycetota</taxon>
        <taxon>Actinomycetes</taxon>
        <taxon>Micromonosporales</taxon>
        <taxon>Micromonosporaceae</taxon>
    </lineage>
</organism>
<dbReference type="EMBL" id="BSDI01000008">
    <property type="protein sequence ID" value="GLH97034.1"/>
    <property type="molecule type" value="Genomic_DNA"/>
</dbReference>
<dbReference type="GO" id="GO:0016301">
    <property type="term" value="F:kinase activity"/>
    <property type="evidence" value="ECO:0007669"/>
    <property type="project" value="UniProtKB-KW"/>
</dbReference>
<dbReference type="InterPro" id="IPR000577">
    <property type="entry name" value="Carb_kinase_FGGY"/>
</dbReference>
<dbReference type="PANTHER" id="PTHR43095">
    <property type="entry name" value="SUGAR KINASE"/>
    <property type="match status" value="1"/>
</dbReference>
<dbReference type="PROSITE" id="PS00445">
    <property type="entry name" value="FGGY_KINASES_2"/>
    <property type="match status" value="1"/>
</dbReference>